<name>A0ABR9T240_9SPHI</name>
<sequence length="138" mass="15768">MLYSPTSTVIVPANYSGKIDLVLADIKENILTVDTNGIGYINQWIFDKTYTRPIVIDGNGNNLDSLLVDFTPTAFWGVGKSCCIDKEQVYSISFKIKRNKTEEIFKYRSLTDLVDRRITKKMKPDRYTIIQTETTAEN</sequence>
<evidence type="ECO:0000313" key="1">
    <source>
        <dbReference type="EMBL" id="MBE8719149.1"/>
    </source>
</evidence>
<reference evidence="1 2" key="1">
    <citation type="submission" date="2018-02" db="EMBL/GenBank/DDBJ databases">
        <title>Sphingobacterium KA21.</title>
        <authorList>
            <person name="Vasarhelyi B.M."/>
            <person name="Deshmukh S."/>
            <person name="Balint B."/>
            <person name="Kukolya J."/>
        </authorList>
    </citation>
    <scope>NUCLEOTIDE SEQUENCE [LARGE SCALE GENOMIC DNA]</scope>
    <source>
        <strain evidence="1 2">Ka21</strain>
    </source>
</reference>
<dbReference type="Proteomes" id="UP000618319">
    <property type="component" value="Unassembled WGS sequence"/>
</dbReference>
<protein>
    <submittedName>
        <fullName evidence="1">Uncharacterized protein</fullName>
    </submittedName>
</protein>
<evidence type="ECO:0000313" key="2">
    <source>
        <dbReference type="Proteomes" id="UP000618319"/>
    </source>
</evidence>
<comment type="caution">
    <text evidence="1">The sequence shown here is derived from an EMBL/GenBank/DDBJ whole genome shotgun (WGS) entry which is preliminary data.</text>
</comment>
<accession>A0ABR9T240</accession>
<dbReference type="EMBL" id="PSKQ01000007">
    <property type="protein sequence ID" value="MBE8719149.1"/>
    <property type="molecule type" value="Genomic_DNA"/>
</dbReference>
<proteinExistence type="predicted"/>
<gene>
    <name evidence="1" type="ORF">C4F40_00200</name>
</gene>
<keyword evidence="2" id="KW-1185">Reference proteome</keyword>
<organism evidence="1 2">
    <name type="scientific">Sphingobacterium pedocola</name>
    <dbReference type="NCBI Taxonomy" id="2082722"/>
    <lineage>
        <taxon>Bacteria</taxon>
        <taxon>Pseudomonadati</taxon>
        <taxon>Bacteroidota</taxon>
        <taxon>Sphingobacteriia</taxon>
        <taxon>Sphingobacteriales</taxon>
        <taxon>Sphingobacteriaceae</taxon>
        <taxon>Sphingobacterium</taxon>
    </lineage>
</organism>